<reference evidence="1 2" key="1">
    <citation type="submission" date="2011-01" db="EMBL/GenBank/DDBJ databases">
        <authorList>
            <person name="Weinstock G."/>
            <person name="Sodergren E."/>
            <person name="Clifton S."/>
            <person name="Fulton L."/>
            <person name="Fulton B."/>
            <person name="Courtney L."/>
            <person name="Fronick C."/>
            <person name="Harrison M."/>
            <person name="Strong C."/>
            <person name="Farmer C."/>
            <person name="Delahaunty K."/>
            <person name="Markovic C."/>
            <person name="Hall O."/>
            <person name="Minx P."/>
            <person name="Tomlinson C."/>
            <person name="Mitreva M."/>
            <person name="Hou S."/>
            <person name="Chen J."/>
            <person name="Wollam A."/>
            <person name="Pepin K.H."/>
            <person name="Johnson M."/>
            <person name="Bhonagiri V."/>
            <person name="Zhang X."/>
            <person name="Suruliraj S."/>
            <person name="Warren W."/>
            <person name="Chinwalla A."/>
            <person name="Mardis E.R."/>
            <person name="Wilson R.K."/>
        </authorList>
    </citation>
    <scope>NUCLEOTIDE SEQUENCE [LARGE SCALE GENOMIC DNA]</scope>
    <source>
        <strain evidence="1 2">YIT 12067</strain>
    </source>
</reference>
<gene>
    <name evidence="1" type="ORF">HMPREF9443_01564</name>
</gene>
<dbReference type="AlphaFoldDB" id="E8LFC4"/>
<name>E8LFC4_9FIRM</name>
<sequence length="54" mass="6130">MPSLPLRISFVNTFVQKLADFFILGNFCKAVYRFVTKNALRTTVSNTQSVKLTC</sequence>
<accession>E8LFC4</accession>
<dbReference type="HOGENOM" id="CLU_3046390_0_0_9"/>
<comment type="caution">
    <text evidence="1">The sequence shown here is derived from an EMBL/GenBank/DDBJ whole genome shotgun (WGS) entry which is preliminary data.</text>
</comment>
<proteinExistence type="predicted"/>
<dbReference type="Proteomes" id="UP000004923">
    <property type="component" value="Unassembled WGS sequence"/>
</dbReference>
<dbReference type="EMBL" id="AEVN01000074">
    <property type="protein sequence ID" value="EFY04445.1"/>
    <property type="molecule type" value="Genomic_DNA"/>
</dbReference>
<organism evidence="1 2">
    <name type="scientific">Phascolarctobacterium succinatutens YIT 12067</name>
    <dbReference type="NCBI Taxonomy" id="626939"/>
    <lineage>
        <taxon>Bacteria</taxon>
        <taxon>Bacillati</taxon>
        <taxon>Bacillota</taxon>
        <taxon>Negativicutes</taxon>
        <taxon>Acidaminococcales</taxon>
        <taxon>Acidaminococcaceae</taxon>
        <taxon>Phascolarctobacterium</taxon>
    </lineage>
</organism>
<evidence type="ECO:0000313" key="1">
    <source>
        <dbReference type="EMBL" id="EFY04445.1"/>
    </source>
</evidence>
<evidence type="ECO:0000313" key="2">
    <source>
        <dbReference type="Proteomes" id="UP000004923"/>
    </source>
</evidence>
<keyword evidence="2" id="KW-1185">Reference proteome</keyword>
<protein>
    <submittedName>
        <fullName evidence="1">Uncharacterized protein</fullName>
    </submittedName>
</protein>